<dbReference type="Pfam" id="PF04505">
    <property type="entry name" value="CD225"/>
    <property type="match status" value="1"/>
</dbReference>
<gene>
    <name evidence="6" type="ORF">GCM10017772_13820</name>
</gene>
<evidence type="ECO:0008006" key="8">
    <source>
        <dbReference type="Google" id="ProtNLM"/>
    </source>
</evidence>
<protein>
    <recommendedName>
        <fullName evidence="8">Interferon-induced transmembrane protein</fullName>
    </recommendedName>
</protein>
<comment type="caution">
    <text evidence="6">The sequence shown here is derived from an EMBL/GenBank/DDBJ whole genome shotgun (WGS) entry which is preliminary data.</text>
</comment>
<reference evidence="6" key="2">
    <citation type="submission" date="2020-09" db="EMBL/GenBank/DDBJ databases">
        <authorList>
            <person name="Sun Q."/>
            <person name="Zhou Y."/>
        </authorList>
    </citation>
    <scope>NUCLEOTIDE SEQUENCE</scope>
    <source>
        <strain evidence="6">CGMCC 4.7398</strain>
    </source>
</reference>
<feature type="transmembrane region" description="Helical" evidence="5">
    <location>
        <begin position="81"/>
        <end position="105"/>
    </location>
</feature>
<dbReference type="AlphaFoldDB" id="A0A919FNN7"/>
<organism evidence="6 7">
    <name type="scientific">Promicromonospora soli</name>
    <dbReference type="NCBI Taxonomy" id="2035533"/>
    <lineage>
        <taxon>Bacteria</taxon>
        <taxon>Bacillati</taxon>
        <taxon>Actinomycetota</taxon>
        <taxon>Actinomycetes</taxon>
        <taxon>Micrococcales</taxon>
        <taxon>Promicromonosporaceae</taxon>
        <taxon>Promicromonospora</taxon>
    </lineage>
</organism>
<keyword evidence="3 5" id="KW-1133">Transmembrane helix</keyword>
<proteinExistence type="predicted"/>
<dbReference type="PANTHER" id="PTHR14948:SF25">
    <property type="entry name" value="DUF4190 DOMAIN-CONTAINING PROTEIN"/>
    <property type="match status" value="1"/>
</dbReference>
<feature type="transmembrane region" description="Helical" evidence="5">
    <location>
        <begin position="36"/>
        <end position="60"/>
    </location>
</feature>
<accession>A0A919FNN7</accession>
<evidence type="ECO:0000256" key="1">
    <source>
        <dbReference type="ARBA" id="ARBA00004370"/>
    </source>
</evidence>
<dbReference type="InterPro" id="IPR007593">
    <property type="entry name" value="CD225/Dispanin_fam"/>
</dbReference>
<sequence>MTSSAVPPVVPGGSRAPVNVNVHTYPAQLQYPPRSYLVFAVLVTFFCFPPTGIVALGNALRVNSLWKRQQHDKARKASRRARNWGLLTLAIGMVAVVVVVLWASINYLNG</sequence>
<evidence type="ECO:0000256" key="3">
    <source>
        <dbReference type="ARBA" id="ARBA00022989"/>
    </source>
</evidence>
<evidence type="ECO:0000313" key="7">
    <source>
        <dbReference type="Proteomes" id="UP000627369"/>
    </source>
</evidence>
<dbReference type="GO" id="GO:0016020">
    <property type="term" value="C:membrane"/>
    <property type="evidence" value="ECO:0007669"/>
    <property type="project" value="UniProtKB-SubCell"/>
</dbReference>
<comment type="subcellular location">
    <subcellularLocation>
        <location evidence="1">Membrane</location>
    </subcellularLocation>
</comment>
<reference evidence="6" key="1">
    <citation type="journal article" date="2014" name="Int. J. Syst. Evol. Microbiol.">
        <title>Complete genome sequence of Corynebacterium casei LMG S-19264T (=DSM 44701T), isolated from a smear-ripened cheese.</title>
        <authorList>
            <consortium name="US DOE Joint Genome Institute (JGI-PGF)"/>
            <person name="Walter F."/>
            <person name="Albersmeier A."/>
            <person name="Kalinowski J."/>
            <person name="Ruckert C."/>
        </authorList>
    </citation>
    <scope>NUCLEOTIDE SEQUENCE</scope>
    <source>
        <strain evidence="6">CGMCC 4.7398</strain>
    </source>
</reference>
<evidence type="ECO:0000256" key="4">
    <source>
        <dbReference type="ARBA" id="ARBA00023136"/>
    </source>
</evidence>
<evidence type="ECO:0000313" key="6">
    <source>
        <dbReference type="EMBL" id="GHH69211.1"/>
    </source>
</evidence>
<dbReference type="PANTHER" id="PTHR14948">
    <property type="entry name" value="NG5"/>
    <property type="match status" value="1"/>
</dbReference>
<dbReference type="InterPro" id="IPR051423">
    <property type="entry name" value="CD225/Dispanin"/>
</dbReference>
<evidence type="ECO:0000256" key="5">
    <source>
        <dbReference type="SAM" id="Phobius"/>
    </source>
</evidence>
<keyword evidence="4 5" id="KW-0472">Membrane</keyword>
<keyword evidence="7" id="KW-1185">Reference proteome</keyword>
<evidence type="ECO:0000256" key="2">
    <source>
        <dbReference type="ARBA" id="ARBA00022692"/>
    </source>
</evidence>
<dbReference type="RefSeq" id="WP_189668559.1">
    <property type="nucleotide sequence ID" value="NZ_BNAS01000002.1"/>
</dbReference>
<name>A0A919FNN7_9MICO</name>
<dbReference type="Proteomes" id="UP000627369">
    <property type="component" value="Unassembled WGS sequence"/>
</dbReference>
<dbReference type="EMBL" id="BNAS01000002">
    <property type="protein sequence ID" value="GHH69211.1"/>
    <property type="molecule type" value="Genomic_DNA"/>
</dbReference>
<keyword evidence="2 5" id="KW-0812">Transmembrane</keyword>